<dbReference type="RefSeq" id="WP_131840498.1">
    <property type="nucleotide sequence ID" value="NZ_SLWB01000020.1"/>
</dbReference>
<dbReference type="Pfam" id="PF00889">
    <property type="entry name" value="EF_TS"/>
    <property type="match status" value="1"/>
</dbReference>
<feature type="region of interest" description="Involved in Mg(2+) ion dislocation from EF-Tu" evidence="5">
    <location>
        <begin position="81"/>
        <end position="84"/>
    </location>
</feature>
<dbReference type="AlphaFoldDB" id="A0A4R2E380"/>
<dbReference type="GO" id="GO:0005737">
    <property type="term" value="C:cytoplasm"/>
    <property type="evidence" value="ECO:0007669"/>
    <property type="project" value="UniProtKB-SubCell"/>
</dbReference>
<evidence type="ECO:0000256" key="5">
    <source>
        <dbReference type="HAMAP-Rule" id="MF_00050"/>
    </source>
</evidence>
<evidence type="ECO:0000256" key="1">
    <source>
        <dbReference type="ARBA" id="ARBA00005532"/>
    </source>
</evidence>
<evidence type="ECO:0000256" key="2">
    <source>
        <dbReference type="ARBA" id="ARBA00016956"/>
    </source>
</evidence>
<comment type="subcellular location">
    <subcellularLocation>
        <location evidence="5">Cytoplasm</location>
    </subcellularLocation>
</comment>
<comment type="similarity">
    <text evidence="1 5">Belongs to the EF-Ts family.</text>
</comment>
<comment type="caution">
    <text evidence="7">The sequence shown here is derived from an EMBL/GenBank/DDBJ whole genome shotgun (WGS) entry which is preliminary data.</text>
</comment>
<comment type="function">
    <text evidence="5">Associates with the EF-Tu.GDP complex and induces the exchange of GDP to GTP. It remains bound to the aminoacyl-tRNA.EF-Tu.GTP complex up to the GTP hydrolysis stage on the ribosome.</text>
</comment>
<keyword evidence="5" id="KW-0963">Cytoplasm</keyword>
<proteinExistence type="inferred from homology"/>
<dbReference type="Proteomes" id="UP000294830">
    <property type="component" value="Unassembled WGS sequence"/>
</dbReference>
<dbReference type="Gene3D" id="1.10.286.20">
    <property type="match status" value="1"/>
</dbReference>
<dbReference type="GO" id="GO:0003746">
    <property type="term" value="F:translation elongation factor activity"/>
    <property type="evidence" value="ECO:0007669"/>
    <property type="project" value="UniProtKB-UniRule"/>
</dbReference>
<dbReference type="InterPro" id="IPR001816">
    <property type="entry name" value="Transl_elong_EFTs/EF1B"/>
</dbReference>
<evidence type="ECO:0000313" key="7">
    <source>
        <dbReference type="EMBL" id="TCN62123.1"/>
    </source>
</evidence>
<dbReference type="EMBL" id="SLWB01000020">
    <property type="protein sequence ID" value="TCN62123.1"/>
    <property type="molecule type" value="Genomic_DNA"/>
</dbReference>
<name>A0A4R2E380_9BACT</name>
<dbReference type="PROSITE" id="PS01126">
    <property type="entry name" value="EF_TS_1"/>
    <property type="match status" value="1"/>
</dbReference>
<sequence length="274" mass="29841">MAITATDVAKLRKMTGAGMMDCKKALEEANGDFERAQDLIRERGKLIASKRADREATEGAVIAKTTADGKFGAAICLNCETDFVAKNADFVGLAESILDLAIEKRPANLEELLALNLNGLSIADLVTEKSGVTGEKLGISFYGKLEDNFVIPYIHMNKKLATLVSFSKVINTEVAKDIAMQVAAMNPVALDKSSTPAEVVEKELQIAKEQLRLEGKAEDMIEKIAPGKLNKFFKDNTLMAQDFIKDAKMSVEAYLKSADAEAKVTGFLRWSLND</sequence>
<evidence type="ECO:0000313" key="8">
    <source>
        <dbReference type="Proteomes" id="UP000294830"/>
    </source>
</evidence>
<dbReference type="CDD" id="cd14275">
    <property type="entry name" value="UBA_EF-Ts"/>
    <property type="match status" value="1"/>
</dbReference>
<evidence type="ECO:0000256" key="4">
    <source>
        <dbReference type="ARBA" id="ARBA00022917"/>
    </source>
</evidence>
<dbReference type="InterPro" id="IPR036402">
    <property type="entry name" value="EF-Ts_dimer_sf"/>
</dbReference>
<protein>
    <recommendedName>
        <fullName evidence="2 5">Elongation factor Ts</fullName>
        <shortName evidence="5">EF-Ts</shortName>
    </recommendedName>
</protein>
<dbReference type="InterPro" id="IPR018101">
    <property type="entry name" value="Transl_elong_Ts_CS"/>
</dbReference>
<dbReference type="InterPro" id="IPR014039">
    <property type="entry name" value="Transl_elong_EFTs/EF1B_dimer"/>
</dbReference>
<dbReference type="PANTHER" id="PTHR11741:SF0">
    <property type="entry name" value="ELONGATION FACTOR TS, MITOCHONDRIAL"/>
    <property type="match status" value="1"/>
</dbReference>
<dbReference type="Gene3D" id="3.30.479.20">
    <property type="entry name" value="Elongation factor Ts, dimerisation domain"/>
    <property type="match status" value="2"/>
</dbReference>
<dbReference type="PANTHER" id="PTHR11741">
    <property type="entry name" value="ELONGATION FACTOR TS"/>
    <property type="match status" value="1"/>
</dbReference>
<accession>A0A4R2E380</accession>
<reference evidence="7 8" key="1">
    <citation type="submission" date="2019-03" db="EMBL/GenBank/DDBJ databases">
        <title>Genomic Encyclopedia of Archaeal and Bacterial Type Strains, Phase II (KMG-II): from individual species to whole genera.</title>
        <authorList>
            <person name="Goeker M."/>
        </authorList>
    </citation>
    <scope>NUCLEOTIDE SEQUENCE [LARGE SCALE GENOMIC DNA]</scope>
    <source>
        <strain evidence="7 8">RL-C</strain>
    </source>
</reference>
<keyword evidence="8" id="KW-1185">Reference proteome</keyword>
<dbReference type="FunFam" id="1.10.8.10:FF:000001">
    <property type="entry name" value="Elongation factor Ts"/>
    <property type="match status" value="1"/>
</dbReference>
<dbReference type="OrthoDB" id="9808348at2"/>
<dbReference type="FunFam" id="1.10.286.20:FF:000001">
    <property type="entry name" value="Elongation factor Ts"/>
    <property type="match status" value="1"/>
</dbReference>
<dbReference type="SUPFAM" id="SSF54713">
    <property type="entry name" value="Elongation factor Ts (EF-Ts), dimerisation domain"/>
    <property type="match status" value="1"/>
</dbReference>
<keyword evidence="4 5" id="KW-0648">Protein biosynthesis</keyword>
<dbReference type="InterPro" id="IPR009060">
    <property type="entry name" value="UBA-like_sf"/>
</dbReference>
<organism evidence="7 8">
    <name type="scientific">Acetobacteroides hydrogenigenes</name>
    <dbReference type="NCBI Taxonomy" id="979970"/>
    <lineage>
        <taxon>Bacteria</taxon>
        <taxon>Pseudomonadati</taxon>
        <taxon>Bacteroidota</taxon>
        <taxon>Bacteroidia</taxon>
        <taxon>Bacteroidales</taxon>
        <taxon>Rikenellaceae</taxon>
        <taxon>Acetobacteroides</taxon>
    </lineage>
</organism>
<evidence type="ECO:0000256" key="3">
    <source>
        <dbReference type="ARBA" id="ARBA00022768"/>
    </source>
</evidence>
<dbReference type="HAMAP" id="MF_00050">
    <property type="entry name" value="EF_Ts"/>
    <property type="match status" value="1"/>
</dbReference>
<dbReference type="NCBIfam" id="TIGR00116">
    <property type="entry name" value="tsf"/>
    <property type="match status" value="1"/>
</dbReference>
<evidence type="ECO:0000259" key="6">
    <source>
        <dbReference type="Pfam" id="PF00889"/>
    </source>
</evidence>
<keyword evidence="3 5" id="KW-0251">Elongation factor</keyword>
<feature type="domain" description="Translation elongation factor EFTs/EF1B dimerisation" evidence="6">
    <location>
        <begin position="73"/>
        <end position="272"/>
    </location>
</feature>
<gene>
    <name evidence="5" type="primary">tsf</name>
    <name evidence="7" type="ORF">CLV25_12036</name>
</gene>
<dbReference type="SUPFAM" id="SSF46934">
    <property type="entry name" value="UBA-like"/>
    <property type="match status" value="1"/>
</dbReference>
<dbReference type="Gene3D" id="1.10.8.10">
    <property type="entry name" value="DNA helicase RuvA subunit, C-terminal domain"/>
    <property type="match status" value="1"/>
</dbReference>